<sequence length="490" mass="54504">MSQALHGTLTAEDALAARRSLQRQDCLRKQIEASLAQYPASYLYDDELEGLEGCPDEVQLAQLQGFQALLRHIRRTLQTSPRNESLKALTRKFQAAAEKPSPMAELYEVLGLRRDTAALAVAEAVESVKPSRRYVQWQAACEAGKKSGKPEGHEEAIREGLRRKARSQGLPAPSEEELSEQLIKIERSREDRSAEHRERAERLWSELGTDPEHLTWQRVRSLWKESGGEELLAQYQVVDRAQGDDRRLHGSHFEATDARHAAALAIELLQLRADLFLPGKGKGSSADGEACEFKFLQGCTWYDSRMRVCGEVDVVVLASSPGQEAWCGLVVAIIEMKSGWFELPAALLLQHSSKLSGAQLGEASLRWSNHRLLLGEPCVFVATLIPPHPFVIGLDPELLRAISKKLFPGNSETPVEEDLNGCKQLHDSLRNDAHLRARLSMSPSALLRHPELKHRILVLGSHSCAASDSAAWRLLQRMAQACTRACHILT</sequence>
<keyword evidence="2" id="KW-1185">Reference proteome</keyword>
<organism evidence="1 2">
    <name type="scientific">Symbiodinium natans</name>
    <dbReference type="NCBI Taxonomy" id="878477"/>
    <lineage>
        <taxon>Eukaryota</taxon>
        <taxon>Sar</taxon>
        <taxon>Alveolata</taxon>
        <taxon>Dinophyceae</taxon>
        <taxon>Suessiales</taxon>
        <taxon>Symbiodiniaceae</taxon>
        <taxon>Symbiodinium</taxon>
    </lineage>
</organism>
<protein>
    <submittedName>
        <fullName evidence="1">Uncharacterized protein</fullName>
    </submittedName>
</protein>
<dbReference type="Proteomes" id="UP000604046">
    <property type="component" value="Unassembled WGS sequence"/>
</dbReference>
<evidence type="ECO:0000313" key="2">
    <source>
        <dbReference type="Proteomes" id="UP000604046"/>
    </source>
</evidence>
<gene>
    <name evidence="1" type="ORF">SNAT2548_LOCUS34374</name>
</gene>
<comment type="caution">
    <text evidence="1">The sequence shown here is derived from an EMBL/GenBank/DDBJ whole genome shotgun (WGS) entry which is preliminary data.</text>
</comment>
<accession>A0A812UX47</accession>
<evidence type="ECO:0000313" key="1">
    <source>
        <dbReference type="EMBL" id="CAE7604388.1"/>
    </source>
</evidence>
<proteinExistence type="predicted"/>
<dbReference type="EMBL" id="CAJNDS010002804">
    <property type="protein sequence ID" value="CAE7604388.1"/>
    <property type="molecule type" value="Genomic_DNA"/>
</dbReference>
<name>A0A812UX47_9DINO</name>
<dbReference type="AlphaFoldDB" id="A0A812UX47"/>
<reference evidence="1" key="1">
    <citation type="submission" date="2021-02" db="EMBL/GenBank/DDBJ databases">
        <authorList>
            <person name="Dougan E. K."/>
            <person name="Rhodes N."/>
            <person name="Thang M."/>
            <person name="Chan C."/>
        </authorList>
    </citation>
    <scope>NUCLEOTIDE SEQUENCE</scope>
</reference>
<dbReference type="OrthoDB" id="416253at2759"/>